<keyword evidence="2" id="KW-0238">DNA-binding</keyword>
<evidence type="ECO:0000256" key="1">
    <source>
        <dbReference type="ARBA" id="ARBA00023015"/>
    </source>
</evidence>
<dbReference type="SUPFAM" id="SSF46689">
    <property type="entry name" value="Homeodomain-like"/>
    <property type="match status" value="2"/>
</dbReference>
<organism evidence="5 6">
    <name type="scientific">Yersinia kristensenii</name>
    <dbReference type="NCBI Taxonomy" id="28152"/>
    <lineage>
        <taxon>Bacteria</taxon>
        <taxon>Pseudomonadati</taxon>
        <taxon>Pseudomonadota</taxon>
        <taxon>Gammaproteobacteria</taxon>
        <taxon>Enterobacterales</taxon>
        <taxon>Yersiniaceae</taxon>
        <taxon>Yersinia</taxon>
    </lineage>
</organism>
<dbReference type="NCBIfam" id="NF006902">
    <property type="entry name" value="PRK09393.1"/>
    <property type="match status" value="1"/>
</dbReference>
<dbReference type="Pfam" id="PF12833">
    <property type="entry name" value="HTH_18"/>
    <property type="match status" value="1"/>
</dbReference>
<sequence length="332" mass="37200">MNHLAAHGPSHRVKQDPGLVATLAYDGLCLFEFGIAQEIFGLARPEFDFPWYQHQVVGVDKHISTANGCLHIQVDAGIALLEQAKTIVIPGWRSPDALPSPALIDALQQAFARGTRIISICSGVFVLAAAGLLRGKSATTHWRYSEYLAQHYPDIHVDANVLYVDEGQIITSAGSSAGIDACLHLITRDFGTQIANQVARRLVMAPQRRGGQQQFIPTPVVKETHRDIAKLMEQVREKLDKNWSINQMAAQLALSERTFLRRFYVATGQTPKIWLQHERMHRAKELLERDQINIAGIAEHCGFQTIEGFRKAFRQIVGITPAVYRRQFKYSE</sequence>
<evidence type="ECO:0000313" key="6">
    <source>
        <dbReference type="Proteomes" id="UP000045824"/>
    </source>
</evidence>
<dbReference type="PANTHER" id="PTHR43130:SF3">
    <property type="entry name" value="HTH-TYPE TRANSCRIPTIONAL REGULATOR RV1931C"/>
    <property type="match status" value="1"/>
</dbReference>
<keyword evidence="1" id="KW-0805">Transcription regulation</keyword>
<dbReference type="InterPro" id="IPR029062">
    <property type="entry name" value="Class_I_gatase-like"/>
</dbReference>
<dbReference type="InterPro" id="IPR018060">
    <property type="entry name" value="HTH_AraC"/>
</dbReference>
<evidence type="ECO:0000256" key="2">
    <source>
        <dbReference type="ARBA" id="ARBA00023125"/>
    </source>
</evidence>
<gene>
    <name evidence="5" type="primary">ftrA_3</name>
    <name evidence="5" type="ORF">ERS008491_02208</name>
</gene>
<dbReference type="SUPFAM" id="SSF52317">
    <property type="entry name" value="Class I glutamine amidotransferase-like"/>
    <property type="match status" value="1"/>
</dbReference>
<keyword evidence="3" id="KW-0804">Transcription</keyword>
<dbReference type="EMBL" id="CPYI01000007">
    <property type="protein sequence ID" value="CNE76242.1"/>
    <property type="molecule type" value="Genomic_DNA"/>
</dbReference>
<dbReference type="InterPro" id="IPR009057">
    <property type="entry name" value="Homeodomain-like_sf"/>
</dbReference>
<dbReference type="PANTHER" id="PTHR43130">
    <property type="entry name" value="ARAC-FAMILY TRANSCRIPTIONAL REGULATOR"/>
    <property type="match status" value="1"/>
</dbReference>
<proteinExistence type="predicted"/>
<evidence type="ECO:0000259" key="4">
    <source>
        <dbReference type="PROSITE" id="PS01124"/>
    </source>
</evidence>
<dbReference type="PROSITE" id="PS00041">
    <property type="entry name" value="HTH_ARAC_FAMILY_1"/>
    <property type="match status" value="1"/>
</dbReference>
<protein>
    <submittedName>
        <fullName evidence="5">Transcriptional activator FtrA</fullName>
    </submittedName>
</protein>
<dbReference type="GO" id="GO:0043565">
    <property type="term" value="F:sequence-specific DNA binding"/>
    <property type="evidence" value="ECO:0007669"/>
    <property type="project" value="InterPro"/>
</dbReference>
<dbReference type="InterPro" id="IPR018062">
    <property type="entry name" value="HTH_AraC-typ_CS"/>
</dbReference>
<dbReference type="PROSITE" id="PS01124">
    <property type="entry name" value="HTH_ARAC_FAMILY_2"/>
    <property type="match status" value="1"/>
</dbReference>
<name>A0A0T9LBP9_YERKR</name>
<feature type="domain" description="HTH araC/xylS-type" evidence="4">
    <location>
        <begin position="229"/>
        <end position="327"/>
    </location>
</feature>
<dbReference type="Gene3D" id="3.40.50.880">
    <property type="match status" value="1"/>
</dbReference>
<dbReference type="Pfam" id="PF01965">
    <property type="entry name" value="DJ-1_PfpI"/>
    <property type="match status" value="1"/>
</dbReference>
<dbReference type="CDD" id="cd03137">
    <property type="entry name" value="GATase1_AraC_1"/>
    <property type="match status" value="1"/>
</dbReference>
<dbReference type="Proteomes" id="UP000045824">
    <property type="component" value="Unassembled WGS sequence"/>
</dbReference>
<reference evidence="5 6" key="1">
    <citation type="submission" date="2015-03" db="EMBL/GenBank/DDBJ databases">
        <authorList>
            <person name="Murphy D."/>
        </authorList>
    </citation>
    <scope>NUCLEOTIDE SEQUENCE [LARGE SCALE GENOMIC DNA]</scope>
    <source>
        <strain evidence="5 6">FCF326</strain>
    </source>
</reference>
<evidence type="ECO:0000313" key="5">
    <source>
        <dbReference type="EMBL" id="CNE76242.1"/>
    </source>
</evidence>
<dbReference type="SMART" id="SM00342">
    <property type="entry name" value="HTH_ARAC"/>
    <property type="match status" value="1"/>
</dbReference>
<evidence type="ECO:0000256" key="3">
    <source>
        <dbReference type="ARBA" id="ARBA00023163"/>
    </source>
</evidence>
<dbReference type="InterPro" id="IPR002818">
    <property type="entry name" value="DJ-1/PfpI"/>
</dbReference>
<dbReference type="Gene3D" id="1.10.10.60">
    <property type="entry name" value="Homeodomain-like"/>
    <property type="match status" value="2"/>
</dbReference>
<dbReference type="RefSeq" id="WP_050119515.1">
    <property type="nucleotide sequence ID" value="NZ_CAWMAB010000007.1"/>
</dbReference>
<dbReference type="InterPro" id="IPR052158">
    <property type="entry name" value="INH-QAR"/>
</dbReference>
<dbReference type="GO" id="GO:0003700">
    <property type="term" value="F:DNA-binding transcription factor activity"/>
    <property type="evidence" value="ECO:0007669"/>
    <property type="project" value="InterPro"/>
</dbReference>
<accession>A0A0T9LBP9</accession>
<dbReference type="AlphaFoldDB" id="A0A0T9LBP9"/>